<dbReference type="PIRSF" id="PIRSF036382">
    <property type="entry name" value="RR_antiterm"/>
    <property type="match status" value="1"/>
</dbReference>
<sequence>MPYTGVKQNSVLVVSGSERSRETLVEVFASSRYAPVAARGSAAEARRLVLDTPFSLVFINTPLPDETGSQLALDLSNSRNCCVAILVPWDNFDSVNEQMEDAGVLTLSKPCTAQQLRQAAAMMSATRFKLADLEQRTATLEEKMEEIRLVNRAKWMLIERRGMDEATAHRYIEKLAMDARQTRRLVAQTLIRSLDND</sequence>
<dbReference type="InterPro" id="IPR036388">
    <property type="entry name" value="WH-like_DNA-bd_sf"/>
</dbReference>
<feature type="domain" description="ANTAR" evidence="3">
    <location>
        <begin position="130"/>
        <end position="191"/>
    </location>
</feature>
<evidence type="ECO:0000256" key="1">
    <source>
        <dbReference type="SAM" id="Coils"/>
    </source>
</evidence>
<dbReference type="Pfam" id="PF03861">
    <property type="entry name" value="ANTAR"/>
    <property type="match status" value="1"/>
</dbReference>
<dbReference type="InterPro" id="IPR001789">
    <property type="entry name" value="Sig_transdc_resp-reg_receiver"/>
</dbReference>
<name>A0A645BK35_9ZZZZ</name>
<dbReference type="GO" id="GO:0003723">
    <property type="term" value="F:RNA binding"/>
    <property type="evidence" value="ECO:0007669"/>
    <property type="project" value="InterPro"/>
</dbReference>
<dbReference type="GO" id="GO:0000160">
    <property type="term" value="P:phosphorelay signal transduction system"/>
    <property type="evidence" value="ECO:0007669"/>
    <property type="project" value="InterPro"/>
</dbReference>
<feature type="coiled-coil region" evidence="1">
    <location>
        <begin position="123"/>
        <end position="150"/>
    </location>
</feature>
<dbReference type="InterPro" id="IPR005561">
    <property type="entry name" value="ANTAR"/>
</dbReference>
<evidence type="ECO:0000259" key="3">
    <source>
        <dbReference type="PROSITE" id="PS50921"/>
    </source>
</evidence>
<dbReference type="Gene3D" id="1.10.10.10">
    <property type="entry name" value="Winged helix-like DNA-binding domain superfamily/Winged helix DNA-binding domain"/>
    <property type="match status" value="1"/>
</dbReference>
<proteinExistence type="predicted"/>
<evidence type="ECO:0000259" key="2">
    <source>
        <dbReference type="PROSITE" id="PS50110"/>
    </source>
</evidence>
<gene>
    <name evidence="4" type="primary">pdtaR_9</name>
    <name evidence="4" type="ORF">SDC9_112594</name>
</gene>
<dbReference type="PROSITE" id="PS50921">
    <property type="entry name" value="ANTAR"/>
    <property type="match status" value="1"/>
</dbReference>
<keyword evidence="1" id="KW-0175">Coiled coil</keyword>
<protein>
    <submittedName>
        <fullName evidence="4">Putative transcriptional regulatory protein pdtaR</fullName>
    </submittedName>
</protein>
<accession>A0A645BK35</accession>
<dbReference type="Gene3D" id="3.40.50.2300">
    <property type="match status" value="1"/>
</dbReference>
<organism evidence="4">
    <name type="scientific">bioreactor metagenome</name>
    <dbReference type="NCBI Taxonomy" id="1076179"/>
    <lineage>
        <taxon>unclassified sequences</taxon>
        <taxon>metagenomes</taxon>
        <taxon>ecological metagenomes</taxon>
    </lineage>
</organism>
<dbReference type="PROSITE" id="PS50110">
    <property type="entry name" value="RESPONSE_REGULATORY"/>
    <property type="match status" value="1"/>
</dbReference>
<comment type="caution">
    <text evidence="4">The sequence shown here is derived from an EMBL/GenBank/DDBJ whole genome shotgun (WGS) entry which is preliminary data.</text>
</comment>
<dbReference type="SUPFAM" id="SSF52172">
    <property type="entry name" value="CheY-like"/>
    <property type="match status" value="1"/>
</dbReference>
<dbReference type="SMART" id="SM01012">
    <property type="entry name" value="ANTAR"/>
    <property type="match status" value="1"/>
</dbReference>
<evidence type="ECO:0000313" key="4">
    <source>
        <dbReference type="EMBL" id="MPM65697.1"/>
    </source>
</evidence>
<dbReference type="InterPro" id="IPR011006">
    <property type="entry name" value="CheY-like_superfamily"/>
</dbReference>
<dbReference type="InterPro" id="IPR008327">
    <property type="entry name" value="Sig_transdc_resp-reg_antiterm"/>
</dbReference>
<feature type="domain" description="Response regulatory" evidence="2">
    <location>
        <begin position="10"/>
        <end position="124"/>
    </location>
</feature>
<reference evidence="4" key="1">
    <citation type="submission" date="2019-08" db="EMBL/GenBank/DDBJ databases">
        <authorList>
            <person name="Kucharzyk K."/>
            <person name="Murdoch R.W."/>
            <person name="Higgins S."/>
            <person name="Loffler F."/>
        </authorList>
    </citation>
    <scope>NUCLEOTIDE SEQUENCE</scope>
</reference>
<dbReference type="AlphaFoldDB" id="A0A645BK35"/>
<dbReference type="EMBL" id="VSSQ01020662">
    <property type="protein sequence ID" value="MPM65697.1"/>
    <property type="molecule type" value="Genomic_DNA"/>
</dbReference>